<sequence length="61" mass="5898">MVLSGVDTVMAGCMAARWGPVGGDKVTVRRVAACHGPACVGAAVASACGYVAAVRPAVVGP</sequence>
<evidence type="ECO:0000313" key="1">
    <source>
        <dbReference type="EMBL" id="GAA1656778.1"/>
    </source>
</evidence>
<dbReference type="EMBL" id="BAAAMU010000055">
    <property type="protein sequence ID" value="GAA1656778.1"/>
    <property type="molecule type" value="Genomic_DNA"/>
</dbReference>
<name>A0ABP4RSP0_9ACTN</name>
<accession>A0ABP4RSP0</accession>
<proteinExistence type="predicted"/>
<reference evidence="2" key="1">
    <citation type="journal article" date="2019" name="Int. J. Syst. Evol. Microbiol.">
        <title>The Global Catalogue of Microorganisms (GCM) 10K type strain sequencing project: providing services to taxonomists for standard genome sequencing and annotation.</title>
        <authorList>
            <consortium name="The Broad Institute Genomics Platform"/>
            <consortium name="The Broad Institute Genome Sequencing Center for Infectious Disease"/>
            <person name="Wu L."/>
            <person name="Ma J."/>
        </authorList>
    </citation>
    <scope>NUCLEOTIDE SEQUENCE [LARGE SCALE GENOMIC DNA]</scope>
    <source>
        <strain evidence="2">JCM 13929</strain>
    </source>
</reference>
<dbReference type="Proteomes" id="UP001500064">
    <property type="component" value="Unassembled WGS sequence"/>
</dbReference>
<comment type="caution">
    <text evidence="1">The sequence shown here is derived from an EMBL/GenBank/DDBJ whole genome shotgun (WGS) entry which is preliminary data.</text>
</comment>
<evidence type="ECO:0000313" key="2">
    <source>
        <dbReference type="Proteomes" id="UP001500064"/>
    </source>
</evidence>
<organism evidence="1 2">
    <name type="scientific">Nonomuraea maheshkhaliensis</name>
    <dbReference type="NCBI Taxonomy" id="419590"/>
    <lineage>
        <taxon>Bacteria</taxon>
        <taxon>Bacillati</taxon>
        <taxon>Actinomycetota</taxon>
        <taxon>Actinomycetes</taxon>
        <taxon>Streptosporangiales</taxon>
        <taxon>Streptosporangiaceae</taxon>
        <taxon>Nonomuraea</taxon>
    </lineage>
</organism>
<keyword evidence="2" id="KW-1185">Reference proteome</keyword>
<gene>
    <name evidence="1" type="ORF">GCM10009733_062980</name>
</gene>
<protein>
    <submittedName>
        <fullName evidence="1">Uncharacterized protein</fullName>
    </submittedName>
</protein>